<feature type="domain" description="CSC1/OSCA1-like N-terminal transmembrane" evidence="11">
    <location>
        <begin position="57"/>
        <end position="206"/>
    </location>
</feature>
<evidence type="ECO:0000256" key="5">
    <source>
        <dbReference type="ARBA" id="ARBA00022989"/>
    </source>
</evidence>
<evidence type="ECO:0000256" key="8">
    <source>
        <dbReference type="SAM" id="Phobius"/>
    </source>
</evidence>
<sequence length="997" mass="112738">MASELYRLYQYDLIRRSELLNQSNDPNIGSSRNGSDDSTTQDALDSMGVNTTSTSGALLSTFAPSFIISCIWVAIFLACRRSQRRFYSPKSYLRSVPEHEKTVELPTGWFDWIKTYLSLTDTYVLQHVSLDGYFFLRFLRLVSTICFIGAIGTWPILFPIHATGGGGAQQLDQLNFSNVKDPTKYYAHVLVSWVFFGFIFYMVVRESVFYAGLRQAYFISPMASTRLSSRTVLFMSVPKSYMAKAKLRRVFGDSVCRVWFATETEKLDELVNRRDNVAYQLEYLETKLVKKANKERLKYRKNHPVETGIADLESGLRGNRASPFTSPWAAKVVRPTCRQSFFCGEKVDKIQRLRAELEELIPEVDKLQAKHRHGKAKHIPAVFVEFKTQGEAQLAYQTLSHHQPFTMSPRYIGVTPDQVIWGALKYSWLNRLVRKFAIQGAIATLIIFWSIPSAVVGTIANINYLTNLLPFLGWMNHLPDVIMSVISGVLPAAGLAILMSFVPIILRFLSRHTGVPSIARAELFMQNANFCFQLVQVFLVTTLTSAASAAVSQIISDPLSIKDLLAQNLPKASNFYISYFLLQGLVLSTGAMVQLMGFLMYKLMRTFFDSTPRKVYERWSSLSRLSWGTVFPTFTNMAVIAITYSCIAPLILGFASFGLFLVYHAYRYNLLFVYDCNIDTKGLVYPRALQQLLTGIYLSEVCLIGLFAIKGAVGPLIMMVLSLVIIALGHIALNEALRPLLEGLPKSLDEEEIEEAEEEDANEDMSIASGDGNIFQRAIRVAGRISPKTSRNMKTKTQEVTLPQESSISTSTVDSYGFPPPLRIGTGSSTTVNNIPTPEKRTSMPPPPTSPLQQVSTPSKVRPSMPMRMQTHRLDLTPMQFFTEPRTSFHRFFRWFFQPTIYANPILLSKKIRKDNPDPYDETLVNHAYYPPSVRSPHPLLWIPHDVGGVSTHEVRETTQNGIINMTDDECHLNDKNKVIWDKIGMRPPIYTEKIFY</sequence>
<dbReference type="Pfam" id="PF02714">
    <property type="entry name" value="RSN1_7TM"/>
    <property type="match status" value="1"/>
</dbReference>
<proteinExistence type="inferred from homology"/>
<comment type="similarity">
    <text evidence="2">Belongs to the CSC1 (TC 1.A.17) family.</text>
</comment>
<dbReference type="AlphaFoldDB" id="A0A162IK47"/>
<feature type="compositionally biased region" description="Polar residues" evidence="7">
    <location>
        <begin position="798"/>
        <end position="814"/>
    </location>
</feature>
<evidence type="ECO:0000256" key="6">
    <source>
        <dbReference type="ARBA" id="ARBA00023136"/>
    </source>
</evidence>
<feature type="compositionally biased region" description="Polar residues" evidence="7">
    <location>
        <begin position="826"/>
        <end position="836"/>
    </location>
</feature>
<evidence type="ECO:0000256" key="1">
    <source>
        <dbReference type="ARBA" id="ARBA00004141"/>
    </source>
</evidence>
<feature type="transmembrane region" description="Helical" evidence="8">
    <location>
        <begin position="530"/>
        <end position="555"/>
    </location>
</feature>
<dbReference type="PANTHER" id="PTHR13018">
    <property type="entry name" value="PROBABLE MEMBRANE PROTEIN DUF221-RELATED"/>
    <property type="match status" value="1"/>
</dbReference>
<gene>
    <name evidence="13" type="ORF">AAP_01923</name>
</gene>
<dbReference type="InterPro" id="IPR027815">
    <property type="entry name" value="CSC1/OSCA1-like_cyt"/>
</dbReference>
<evidence type="ECO:0000256" key="7">
    <source>
        <dbReference type="SAM" id="MobiDB-lite"/>
    </source>
</evidence>
<feature type="transmembrane region" description="Helical" evidence="8">
    <location>
        <begin position="575"/>
        <end position="601"/>
    </location>
</feature>
<dbReference type="InterPro" id="IPR032880">
    <property type="entry name" value="CSC1/OSCA1-like_N"/>
</dbReference>
<keyword evidence="5 8" id="KW-1133">Transmembrane helix</keyword>
<accession>A0A162IK47</accession>
<feature type="domain" description="CSC1/OSCA1-like cytosolic" evidence="12">
    <location>
        <begin position="229"/>
        <end position="421"/>
    </location>
</feature>
<feature type="transmembrane region" description="Helical" evidence="8">
    <location>
        <begin position="138"/>
        <end position="157"/>
    </location>
</feature>
<dbReference type="Pfam" id="PF13967">
    <property type="entry name" value="RSN1_TM"/>
    <property type="match status" value="1"/>
</dbReference>
<evidence type="ECO:0000256" key="2">
    <source>
        <dbReference type="ARBA" id="ARBA00007779"/>
    </source>
</evidence>
<keyword evidence="6 8" id="KW-0472">Membrane</keyword>
<feature type="transmembrane region" description="Helical" evidence="8">
    <location>
        <begin position="650"/>
        <end position="668"/>
    </location>
</feature>
<feature type="transmembrane region" description="Helical" evidence="8">
    <location>
        <begin position="689"/>
        <end position="709"/>
    </location>
</feature>
<evidence type="ECO:0000259" key="11">
    <source>
        <dbReference type="Pfam" id="PF13967"/>
    </source>
</evidence>
<protein>
    <submittedName>
        <fullName evidence="13">DUF221 domain-containing protein</fullName>
    </submittedName>
</protein>
<feature type="transmembrane region" description="Helical" evidence="8">
    <location>
        <begin position="185"/>
        <end position="204"/>
    </location>
</feature>
<evidence type="ECO:0000259" key="12">
    <source>
        <dbReference type="Pfam" id="PF14703"/>
    </source>
</evidence>
<dbReference type="GO" id="GO:0005227">
    <property type="term" value="F:calcium-activated cation channel activity"/>
    <property type="evidence" value="ECO:0007669"/>
    <property type="project" value="InterPro"/>
</dbReference>
<dbReference type="InterPro" id="IPR045122">
    <property type="entry name" value="Csc1-like"/>
</dbReference>
<evidence type="ECO:0000259" key="9">
    <source>
        <dbReference type="Pfam" id="PF02714"/>
    </source>
</evidence>
<dbReference type="OrthoDB" id="1076608at2759"/>
<evidence type="ECO:0000313" key="14">
    <source>
        <dbReference type="Proteomes" id="UP000242877"/>
    </source>
</evidence>
<evidence type="ECO:0000259" key="10">
    <source>
        <dbReference type="Pfam" id="PF12621"/>
    </source>
</evidence>
<feature type="transmembrane region" description="Helical" evidence="8">
    <location>
        <begin position="57"/>
        <end position="79"/>
    </location>
</feature>
<keyword evidence="3" id="KW-0813">Transport</keyword>
<dbReference type="EMBL" id="AZGZ01000006">
    <property type="protein sequence ID" value="KZZ94623.1"/>
    <property type="molecule type" value="Genomic_DNA"/>
</dbReference>
<reference evidence="13 14" key="1">
    <citation type="journal article" date="2016" name="Genome Biol. Evol.">
        <title>Divergent and convergent evolution of fungal pathogenicity.</title>
        <authorList>
            <person name="Shang Y."/>
            <person name="Xiao G."/>
            <person name="Zheng P."/>
            <person name="Cen K."/>
            <person name="Zhan S."/>
            <person name="Wang C."/>
        </authorList>
    </citation>
    <scope>NUCLEOTIDE SEQUENCE [LARGE SCALE GENOMIC DNA]</scope>
    <source>
        <strain evidence="13 14">ARSEF 7405</strain>
    </source>
</reference>
<feature type="transmembrane region" description="Helical" evidence="8">
    <location>
        <begin position="436"/>
        <end position="462"/>
    </location>
</feature>
<dbReference type="Pfam" id="PF12621">
    <property type="entry name" value="PHM7_ext"/>
    <property type="match status" value="1"/>
</dbReference>
<organism evidence="13 14">
    <name type="scientific">Ascosphaera apis ARSEF 7405</name>
    <dbReference type="NCBI Taxonomy" id="392613"/>
    <lineage>
        <taxon>Eukaryota</taxon>
        <taxon>Fungi</taxon>
        <taxon>Dikarya</taxon>
        <taxon>Ascomycota</taxon>
        <taxon>Pezizomycotina</taxon>
        <taxon>Eurotiomycetes</taxon>
        <taxon>Eurotiomycetidae</taxon>
        <taxon>Onygenales</taxon>
        <taxon>Ascosphaeraceae</taxon>
        <taxon>Ascosphaera</taxon>
    </lineage>
</organism>
<evidence type="ECO:0000256" key="3">
    <source>
        <dbReference type="ARBA" id="ARBA00022448"/>
    </source>
</evidence>
<keyword evidence="4 8" id="KW-0812">Transmembrane</keyword>
<evidence type="ECO:0000313" key="13">
    <source>
        <dbReference type="EMBL" id="KZZ94623.1"/>
    </source>
</evidence>
<dbReference type="GO" id="GO:0005886">
    <property type="term" value="C:plasma membrane"/>
    <property type="evidence" value="ECO:0007669"/>
    <property type="project" value="TreeGrafter"/>
</dbReference>
<evidence type="ECO:0000256" key="4">
    <source>
        <dbReference type="ARBA" id="ARBA00022692"/>
    </source>
</evidence>
<feature type="domain" description="CSC1/OSCA1-like 7TM region" evidence="9">
    <location>
        <begin position="434"/>
        <end position="707"/>
    </location>
</feature>
<feature type="transmembrane region" description="Helical" evidence="8">
    <location>
        <begin position="482"/>
        <end position="509"/>
    </location>
</feature>
<feature type="transmembrane region" description="Helical" evidence="8">
    <location>
        <begin position="715"/>
        <end position="733"/>
    </location>
</feature>
<feature type="region of interest" description="Disordered" evidence="7">
    <location>
        <begin position="790"/>
        <end position="864"/>
    </location>
</feature>
<comment type="caution">
    <text evidence="13">The sequence shown here is derived from an EMBL/GenBank/DDBJ whole genome shotgun (WGS) entry which is preliminary data.</text>
</comment>
<dbReference type="Proteomes" id="UP000242877">
    <property type="component" value="Unassembled WGS sequence"/>
</dbReference>
<dbReference type="InterPro" id="IPR022257">
    <property type="entry name" value="PHM7_ext"/>
</dbReference>
<dbReference type="Pfam" id="PF14703">
    <property type="entry name" value="PHM7_cyt"/>
    <property type="match status" value="1"/>
</dbReference>
<keyword evidence="14" id="KW-1185">Reference proteome</keyword>
<feature type="domain" description="10TM putative phosphate transporter extracellular tail" evidence="10">
    <location>
        <begin position="896"/>
        <end position="989"/>
    </location>
</feature>
<dbReference type="InterPro" id="IPR003864">
    <property type="entry name" value="CSC1/OSCA1-like_7TM"/>
</dbReference>
<name>A0A162IK47_9EURO</name>
<comment type="subcellular location">
    <subcellularLocation>
        <location evidence="1">Membrane</location>
        <topology evidence="1">Multi-pass membrane protein</topology>
    </subcellularLocation>
</comment>
<dbReference type="VEuPathDB" id="FungiDB:AAP_01923"/>
<dbReference type="PANTHER" id="PTHR13018:SF53">
    <property type="entry name" value="DUF221 DOMAIN PROTEIN"/>
    <property type="match status" value="1"/>
</dbReference>
<feature type="region of interest" description="Disordered" evidence="7">
    <location>
        <begin position="24"/>
        <end position="46"/>
    </location>
</feature>